<dbReference type="InterPro" id="IPR020556">
    <property type="entry name" value="Amidase_CS"/>
</dbReference>
<feature type="domain" description="Amidase" evidence="11">
    <location>
        <begin position="26"/>
        <end position="483"/>
    </location>
</feature>
<dbReference type="PANTHER" id="PTHR11895">
    <property type="entry name" value="TRANSAMIDASE"/>
    <property type="match status" value="1"/>
</dbReference>
<evidence type="ECO:0000256" key="10">
    <source>
        <dbReference type="HAMAP-Rule" id="MF_00120"/>
    </source>
</evidence>
<dbReference type="GO" id="GO:0050567">
    <property type="term" value="F:glutaminyl-tRNA synthase (glutamine-hydrolyzing) activity"/>
    <property type="evidence" value="ECO:0007669"/>
    <property type="project" value="UniProtKB-UniRule"/>
</dbReference>
<dbReference type="RefSeq" id="WP_089415855.1">
    <property type="nucleotide sequence ID" value="NZ_CP022423.1"/>
</dbReference>
<dbReference type="GO" id="GO:0016740">
    <property type="term" value="F:transferase activity"/>
    <property type="evidence" value="ECO:0007669"/>
    <property type="project" value="UniProtKB-KW"/>
</dbReference>
<evidence type="ECO:0000256" key="6">
    <source>
        <dbReference type="ARBA" id="ARBA00022741"/>
    </source>
</evidence>
<evidence type="ECO:0000256" key="5">
    <source>
        <dbReference type="ARBA" id="ARBA00022598"/>
    </source>
</evidence>
<dbReference type="InterPro" id="IPR036928">
    <property type="entry name" value="AS_sf"/>
</dbReference>
<dbReference type="PANTHER" id="PTHR11895:SF151">
    <property type="entry name" value="GLUTAMYL-TRNA(GLN) AMIDOTRANSFERASE SUBUNIT A"/>
    <property type="match status" value="1"/>
</dbReference>
<dbReference type="Pfam" id="PF01425">
    <property type="entry name" value="Amidase"/>
    <property type="match status" value="1"/>
</dbReference>
<sequence>MSAALHEMGVAALARALAEKEVSSVEVTQSLLGRVQAQADLGAFLHVNEETALAAAAAADAARATGTAGALTGVPIAHKDIFVTKDAPTTAGSKILDGYRSPFDATVVARLGAGADGVTGAGMVMLGKLNCDEFAMGSANTNSAYGVVKNPWNRERVPGGSSGGSAAAVAARLVPAATGTDTGGSIRQPASFTGITGIKPTYGVCSRYGMIAYASSLDQAGPMARSAEDCALLLSAMSGFDSRDATSAQRPAQDFHAQMLAPRTGASADKPLAGLRVGLPKEFFPAALAADVNGVVRAALAELEKLGATLVEVSLPRTELAIPVYYIIAPAEASSNLSRFDGVKFGHRAAQYTDLLDMYKKSRSEAFGTEVKRRIMTGTYVLSHGYYDAYYLQAQKLRRMIADDFQQVFQQCDVIAGPVAPTVAWPLNGHSTDPLADYLADIFTLPASLAGLPGMSVPAGFGAEGLPVGVQLIGNYFQEGTLLHTAHAFQAATDWHTRAPAGI</sequence>
<feature type="active site" description="Charge relay system" evidence="10">
    <location>
        <position position="161"/>
    </location>
</feature>
<evidence type="ECO:0000256" key="8">
    <source>
        <dbReference type="ARBA" id="ARBA00022917"/>
    </source>
</evidence>
<reference evidence="12 13" key="1">
    <citation type="submission" date="2017-07" db="EMBL/GenBank/DDBJ databases">
        <title>Complete Genome Sequence of the cosmetic ferment Vitreoscilla filiformis (ATCC15551).</title>
        <authorList>
            <person name="Contreras S."/>
            <person name="Sagory-Zalkind P."/>
            <person name="Blanquart H."/>
            <person name="Iltis A."/>
            <person name="Morand S.C."/>
        </authorList>
    </citation>
    <scope>NUCLEOTIDE SEQUENCE [LARGE SCALE GENOMIC DNA]</scope>
    <source>
        <strain evidence="12 13">ATCC 15551</strain>
    </source>
</reference>
<evidence type="ECO:0000256" key="7">
    <source>
        <dbReference type="ARBA" id="ARBA00022840"/>
    </source>
</evidence>
<keyword evidence="6 10" id="KW-0547">Nucleotide-binding</keyword>
<evidence type="ECO:0000259" key="11">
    <source>
        <dbReference type="Pfam" id="PF01425"/>
    </source>
</evidence>
<dbReference type="GO" id="GO:0006412">
    <property type="term" value="P:translation"/>
    <property type="evidence" value="ECO:0007669"/>
    <property type="project" value="UniProtKB-UniRule"/>
</dbReference>
<evidence type="ECO:0000256" key="2">
    <source>
        <dbReference type="ARBA" id="ARBA00011123"/>
    </source>
</evidence>
<dbReference type="AlphaFoldDB" id="A0A221KBY6"/>
<evidence type="ECO:0000256" key="4">
    <source>
        <dbReference type="ARBA" id="ARBA00014428"/>
    </source>
</evidence>
<feature type="active site" description="Acyl-ester intermediate" evidence="10">
    <location>
        <position position="185"/>
    </location>
</feature>
<evidence type="ECO:0000256" key="9">
    <source>
        <dbReference type="ARBA" id="ARBA00047407"/>
    </source>
</evidence>
<comment type="catalytic activity">
    <reaction evidence="9 10">
        <text>L-glutamyl-tRNA(Gln) + L-glutamine + ATP + H2O = L-glutaminyl-tRNA(Gln) + L-glutamate + ADP + phosphate + H(+)</text>
        <dbReference type="Rhea" id="RHEA:17521"/>
        <dbReference type="Rhea" id="RHEA-COMP:9681"/>
        <dbReference type="Rhea" id="RHEA-COMP:9684"/>
        <dbReference type="ChEBI" id="CHEBI:15377"/>
        <dbReference type="ChEBI" id="CHEBI:15378"/>
        <dbReference type="ChEBI" id="CHEBI:29985"/>
        <dbReference type="ChEBI" id="CHEBI:30616"/>
        <dbReference type="ChEBI" id="CHEBI:43474"/>
        <dbReference type="ChEBI" id="CHEBI:58359"/>
        <dbReference type="ChEBI" id="CHEBI:78520"/>
        <dbReference type="ChEBI" id="CHEBI:78521"/>
        <dbReference type="ChEBI" id="CHEBI:456216"/>
        <dbReference type="EC" id="6.3.5.7"/>
    </reaction>
</comment>
<dbReference type="OrthoDB" id="9811471at2"/>
<evidence type="ECO:0000313" key="12">
    <source>
        <dbReference type="EMBL" id="ASM76538.1"/>
    </source>
</evidence>
<dbReference type="HAMAP" id="MF_00120">
    <property type="entry name" value="GatA"/>
    <property type="match status" value="1"/>
</dbReference>
<proteinExistence type="inferred from homology"/>
<dbReference type="GO" id="GO:0005524">
    <property type="term" value="F:ATP binding"/>
    <property type="evidence" value="ECO:0007669"/>
    <property type="project" value="UniProtKB-KW"/>
</dbReference>
<dbReference type="InterPro" id="IPR004412">
    <property type="entry name" value="GatA"/>
</dbReference>
<evidence type="ECO:0000256" key="1">
    <source>
        <dbReference type="ARBA" id="ARBA00008069"/>
    </source>
</evidence>
<dbReference type="SUPFAM" id="SSF75304">
    <property type="entry name" value="Amidase signature (AS) enzymes"/>
    <property type="match status" value="1"/>
</dbReference>
<keyword evidence="12" id="KW-0808">Transferase</keyword>
<dbReference type="InterPro" id="IPR000120">
    <property type="entry name" value="Amidase"/>
</dbReference>
<comment type="similarity">
    <text evidence="1 10">Belongs to the amidase family. GatA subfamily.</text>
</comment>
<dbReference type="EMBL" id="CP022423">
    <property type="protein sequence ID" value="ASM76538.1"/>
    <property type="molecule type" value="Genomic_DNA"/>
</dbReference>
<dbReference type="GO" id="GO:0030956">
    <property type="term" value="C:glutamyl-tRNA(Gln) amidotransferase complex"/>
    <property type="evidence" value="ECO:0007669"/>
    <property type="project" value="InterPro"/>
</dbReference>
<gene>
    <name evidence="10" type="primary">gatA</name>
    <name evidence="12" type="ORF">VITFI_CDS0759</name>
</gene>
<dbReference type="PROSITE" id="PS00571">
    <property type="entry name" value="AMIDASES"/>
    <property type="match status" value="1"/>
</dbReference>
<dbReference type="KEGG" id="vff:VITFI_CDS0759"/>
<keyword evidence="7 10" id="KW-0067">ATP-binding</keyword>
<keyword evidence="8 10" id="KW-0648">Protein biosynthesis</keyword>
<comment type="subunit">
    <text evidence="2 10">Heterotrimer of A, B and C subunits.</text>
</comment>
<comment type="function">
    <text evidence="10">Allows the formation of correctly charged Gln-tRNA(Gln) through the transamidation of misacylated Glu-tRNA(Gln) in organisms which lack glutaminyl-tRNA synthetase. The reaction takes place in the presence of glutamine and ATP through an activated gamma-phospho-Glu-tRNA(Gln).</text>
</comment>
<feature type="active site" description="Charge relay system" evidence="10">
    <location>
        <position position="79"/>
    </location>
</feature>
<dbReference type="InterPro" id="IPR023631">
    <property type="entry name" value="Amidase_dom"/>
</dbReference>
<evidence type="ECO:0000256" key="3">
    <source>
        <dbReference type="ARBA" id="ARBA00012739"/>
    </source>
</evidence>
<dbReference type="Proteomes" id="UP000199729">
    <property type="component" value="Chromosome"/>
</dbReference>
<evidence type="ECO:0000313" key="13">
    <source>
        <dbReference type="Proteomes" id="UP000199729"/>
    </source>
</evidence>
<dbReference type="Gene3D" id="3.90.1300.10">
    <property type="entry name" value="Amidase signature (AS) domain"/>
    <property type="match status" value="1"/>
</dbReference>
<protein>
    <recommendedName>
        <fullName evidence="4 10">Glutamyl-tRNA(Gln) amidotransferase subunit A</fullName>
        <shortName evidence="10">Glu-ADT subunit A</shortName>
        <ecNumber evidence="3 10">6.3.5.7</ecNumber>
    </recommendedName>
</protein>
<name>A0A221KBY6_VITFI</name>
<organism evidence="12 13">
    <name type="scientific">Vitreoscilla filiformis</name>
    <dbReference type="NCBI Taxonomy" id="63"/>
    <lineage>
        <taxon>Bacteria</taxon>
        <taxon>Pseudomonadati</taxon>
        <taxon>Pseudomonadota</taxon>
        <taxon>Betaproteobacteria</taxon>
        <taxon>Neisseriales</taxon>
        <taxon>Neisseriaceae</taxon>
        <taxon>Vitreoscilla</taxon>
    </lineage>
</organism>
<keyword evidence="5 10" id="KW-0436">Ligase</keyword>
<dbReference type="EC" id="6.3.5.7" evidence="3 10"/>
<accession>A0A221KBY6</accession>
<keyword evidence="13" id="KW-1185">Reference proteome</keyword>
<dbReference type="NCBIfam" id="TIGR00132">
    <property type="entry name" value="gatA"/>
    <property type="match status" value="1"/>
</dbReference>